<evidence type="ECO:0000259" key="5">
    <source>
        <dbReference type="PROSITE" id="PS50191"/>
    </source>
</evidence>
<dbReference type="PANTHER" id="PTHR45657">
    <property type="entry name" value="CRAL-TRIO DOMAIN-CONTAINING PROTEIN YKL091C-RELATED"/>
    <property type="match status" value="1"/>
</dbReference>
<feature type="coiled-coil region" evidence="4">
    <location>
        <begin position="372"/>
        <end position="399"/>
    </location>
</feature>
<dbReference type="Pfam" id="PF00650">
    <property type="entry name" value="CRAL_TRIO"/>
    <property type="match status" value="1"/>
</dbReference>
<evidence type="ECO:0000256" key="1">
    <source>
        <dbReference type="ARBA" id="ARBA00004202"/>
    </source>
</evidence>
<accession>A0AAE0FWK4</accession>
<dbReference type="EMBL" id="LGRX02030424">
    <property type="protein sequence ID" value="KAK3245671.1"/>
    <property type="molecule type" value="Genomic_DNA"/>
</dbReference>
<gene>
    <name evidence="7" type="ORF">CYMTET_24435</name>
    <name evidence="6" type="ORF">CYMTET_44775</name>
</gene>
<evidence type="ECO:0000313" key="8">
    <source>
        <dbReference type="Proteomes" id="UP001190700"/>
    </source>
</evidence>
<dbReference type="InterPro" id="IPR051026">
    <property type="entry name" value="PI/PC_transfer"/>
</dbReference>
<reference evidence="7" key="2">
    <citation type="submission" date="2023-06" db="EMBL/GenBank/DDBJ databases">
        <title>Long-read-based genome assembly of the green algal bacterivore Cymbomonas tetramitiformis.</title>
        <authorList>
            <person name="Gyaltshen Y."/>
            <person name="Rozenberg A."/>
            <person name="Paasch A."/>
            <person name="Burns J.A."/>
            <person name="Warring S."/>
            <person name="Larson R."/>
            <person name="Maurer-Alcala X."/>
            <person name="Dacks J."/>
            <person name="Kim E."/>
        </authorList>
    </citation>
    <scope>NUCLEOTIDE SEQUENCE</scope>
    <source>
        <strain evidence="7">PLY_AMNH</strain>
    </source>
</reference>
<comment type="subcellular location">
    <subcellularLocation>
        <location evidence="1">Cell membrane</location>
        <topology evidence="1">Peripheral membrane protein</topology>
    </subcellularLocation>
    <subcellularLocation>
        <location evidence="2">Golgi apparatus membrane</location>
        <topology evidence="2">Peripheral membrane protein</topology>
    </subcellularLocation>
</comment>
<dbReference type="EMBL" id="LGRX02012692">
    <property type="protein sequence ID" value="KAK3266978.1"/>
    <property type="molecule type" value="Genomic_DNA"/>
</dbReference>
<dbReference type="CDD" id="cd00170">
    <property type="entry name" value="SEC14"/>
    <property type="match status" value="1"/>
</dbReference>
<comment type="similarity">
    <text evidence="3">Belongs to the SFH family.</text>
</comment>
<evidence type="ECO:0000313" key="6">
    <source>
        <dbReference type="EMBL" id="KAK3245671.1"/>
    </source>
</evidence>
<dbReference type="GO" id="GO:0005886">
    <property type="term" value="C:plasma membrane"/>
    <property type="evidence" value="ECO:0007669"/>
    <property type="project" value="UniProtKB-SubCell"/>
</dbReference>
<proteinExistence type="inferred from homology"/>
<feature type="domain" description="CRAL-TRIO" evidence="5">
    <location>
        <begin position="104"/>
        <end position="281"/>
    </location>
</feature>
<sequence>MNWKQTLGEKLAEDYKKFGQADQSEEEELKSFHELVGYLKNGDCWPLPARMVIAGDIDLTLIRFLRARGGNASKAFTMIKATLAWRKEKNVETVIENTPSPNTIQGVVRRLTPNSLVGYDYEGYPVYVERTGMLQFGKFAEAGISHNMLLHAHLESIEYYINVLMMEASVKCGRTMDKLVTIMDMSGVTFVSLTAGVISMFKAIAKIDSDNYPEIMKSVYIVNAPWGFSTIWSLLRSFLDERTANKVHVIAASENAAEKLKQAMDIALLPSSVGGTGPETLLSGTDGFVCDWIKHQDAFIKAFGDEARKTSCFLEPNCFSLVLKEGEPVYRVNKREVPCGQSPERDVTLVETSGAESFRSNTEEEETMDLEVQQALDTIAVAMEKVEAIKRKRKVAKSEAERKVAQENLEMNLRTEKEDMKEDKVDSCGCWCFGSSNNSKASHQTKV</sequence>
<dbReference type="SMART" id="SM01100">
    <property type="entry name" value="CRAL_TRIO_N"/>
    <property type="match status" value="1"/>
</dbReference>
<dbReference type="SUPFAM" id="SSF52087">
    <property type="entry name" value="CRAL/TRIO domain"/>
    <property type="match status" value="1"/>
</dbReference>
<dbReference type="AlphaFoldDB" id="A0AAE0FWK4"/>
<name>A0AAE0FWK4_9CHLO</name>
<dbReference type="InterPro" id="IPR011074">
    <property type="entry name" value="CRAL/TRIO_N_dom"/>
</dbReference>
<evidence type="ECO:0000256" key="2">
    <source>
        <dbReference type="ARBA" id="ARBA00004395"/>
    </source>
</evidence>
<evidence type="ECO:0000313" key="7">
    <source>
        <dbReference type="EMBL" id="KAK3266978.1"/>
    </source>
</evidence>
<reference evidence="7 8" key="1">
    <citation type="journal article" date="2015" name="Genome Biol. Evol.">
        <title>Comparative Genomics of a Bacterivorous Green Alga Reveals Evolutionary Causalities and Consequences of Phago-Mixotrophic Mode of Nutrition.</title>
        <authorList>
            <person name="Burns J.A."/>
            <person name="Paasch A."/>
            <person name="Narechania A."/>
            <person name="Kim E."/>
        </authorList>
    </citation>
    <scope>NUCLEOTIDE SEQUENCE [LARGE SCALE GENOMIC DNA]</scope>
    <source>
        <strain evidence="7">PLY_AMNH</strain>
    </source>
</reference>
<dbReference type="SUPFAM" id="SSF46938">
    <property type="entry name" value="CRAL/TRIO N-terminal domain"/>
    <property type="match status" value="1"/>
</dbReference>
<keyword evidence="8" id="KW-1185">Reference proteome</keyword>
<evidence type="ECO:0000256" key="4">
    <source>
        <dbReference type="SAM" id="Coils"/>
    </source>
</evidence>
<dbReference type="Gene3D" id="3.40.525.10">
    <property type="entry name" value="CRAL-TRIO lipid binding domain"/>
    <property type="match status" value="1"/>
</dbReference>
<dbReference type="Proteomes" id="UP001190700">
    <property type="component" value="Unassembled WGS sequence"/>
</dbReference>
<dbReference type="SMART" id="SM00516">
    <property type="entry name" value="SEC14"/>
    <property type="match status" value="1"/>
</dbReference>
<dbReference type="InterPro" id="IPR036865">
    <property type="entry name" value="CRAL-TRIO_dom_sf"/>
</dbReference>
<dbReference type="PANTHER" id="PTHR45657:SF1">
    <property type="entry name" value="CRAL-TRIO DOMAIN-CONTAINING PROTEIN YKL091C-RELATED"/>
    <property type="match status" value="1"/>
</dbReference>
<evidence type="ECO:0000256" key="3">
    <source>
        <dbReference type="ARBA" id="ARBA00038020"/>
    </source>
</evidence>
<dbReference type="InterPro" id="IPR001251">
    <property type="entry name" value="CRAL-TRIO_dom"/>
</dbReference>
<keyword evidence="4" id="KW-0175">Coiled coil</keyword>
<dbReference type="GO" id="GO:0000139">
    <property type="term" value="C:Golgi membrane"/>
    <property type="evidence" value="ECO:0007669"/>
    <property type="project" value="UniProtKB-SubCell"/>
</dbReference>
<dbReference type="PROSITE" id="PS50191">
    <property type="entry name" value="CRAL_TRIO"/>
    <property type="match status" value="1"/>
</dbReference>
<comment type="caution">
    <text evidence="7">The sequence shown here is derived from an EMBL/GenBank/DDBJ whole genome shotgun (WGS) entry which is preliminary data.</text>
</comment>
<protein>
    <recommendedName>
        <fullName evidence="5">CRAL-TRIO domain-containing protein</fullName>
    </recommendedName>
</protein>
<organism evidence="7 8">
    <name type="scientific">Cymbomonas tetramitiformis</name>
    <dbReference type="NCBI Taxonomy" id="36881"/>
    <lineage>
        <taxon>Eukaryota</taxon>
        <taxon>Viridiplantae</taxon>
        <taxon>Chlorophyta</taxon>
        <taxon>Pyramimonadophyceae</taxon>
        <taxon>Pyramimonadales</taxon>
        <taxon>Pyramimonadaceae</taxon>
        <taxon>Cymbomonas</taxon>
    </lineage>
</organism>
<dbReference type="InterPro" id="IPR036273">
    <property type="entry name" value="CRAL/TRIO_N_dom_sf"/>
</dbReference>